<dbReference type="Gene3D" id="3.40.630.30">
    <property type="match status" value="1"/>
</dbReference>
<dbReference type="PANTHER" id="PTHR43072:SF8">
    <property type="entry name" value="ACYLTRANSFERASE FABY-RELATED"/>
    <property type="match status" value="1"/>
</dbReference>
<name>A0A1T4RYQ4_9HYPH</name>
<keyword evidence="2" id="KW-0808">Transferase</keyword>
<reference evidence="2 3" key="1">
    <citation type="submission" date="2017-02" db="EMBL/GenBank/DDBJ databases">
        <authorList>
            <person name="Peterson S.W."/>
        </authorList>
    </citation>
    <scope>NUCLEOTIDE SEQUENCE [LARGE SCALE GENOMIC DNA]</scope>
    <source>
        <strain evidence="2 3">USBA 369</strain>
    </source>
</reference>
<dbReference type="EMBL" id="FUXL01000008">
    <property type="protein sequence ID" value="SKA21144.1"/>
    <property type="molecule type" value="Genomic_DNA"/>
</dbReference>
<accession>A0A1T4RYQ4</accession>
<proteinExistence type="predicted"/>
<dbReference type="CDD" id="cd04301">
    <property type="entry name" value="NAT_SF"/>
    <property type="match status" value="1"/>
</dbReference>
<feature type="domain" description="N-acetyltransferase" evidence="1">
    <location>
        <begin position="4"/>
        <end position="168"/>
    </location>
</feature>
<dbReference type="GO" id="GO:0016747">
    <property type="term" value="F:acyltransferase activity, transferring groups other than amino-acyl groups"/>
    <property type="evidence" value="ECO:0007669"/>
    <property type="project" value="InterPro"/>
</dbReference>
<sequence>MTEVLIRPAVAADIPAITAIYADAVLYGTASYELTPPDEAEMAHRFEGLVNQSYPYFVGETADGALLGYAYAGPFRTRPAYRWIVEDSVYLAPQAQGKGVGRKLLTHLIAVCRDKGFRQMIAVIGGSDHIASIRLHERTGFEPIGIMRNSGFKHGRWLDTVLMQLSLGEGGATPPDETVYPGTLFKG</sequence>
<dbReference type="Pfam" id="PF13420">
    <property type="entry name" value="Acetyltransf_4"/>
    <property type="match status" value="1"/>
</dbReference>
<dbReference type="Proteomes" id="UP000190135">
    <property type="component" value="Unassembled WGS sequence"/>
</dbReference>
<dbReference type="OrthoDB" id="5459937at2"/>
<dbReference type="PROSITE" id="PS51186">
    <property type="entry name" value="GNAT"/>
    <property type="match status" value="1"/>
</dbReference>
<protein>
    <submittedName>
        <fullName evidence="2">Phosphinothricin acetyltransferase</fullName>
    </submittedName>
</protein>
<evidence type="ECO:0000259" key="1">
    <source>
        <dbReference type="PROSITE" id="PS51186"/>
    </source>
</evidence>
<dbReference type="PANTHER" id="PTHR43072">
    <property type="entry name" value="N-ACETYLTRANSFERASE"/>
    <property type="match status" value="1"/>
</dbReference>
<dbReference type="RefSeq" id="WP_078708935.1">
    <property type="nucleotide sequence ID" value="NZ_FUXL01000008.1"/>
</dbReference>
<dbReference type="InterPro" id="IPR016181">
    <property type="entry name" value="Acyl_CoA_acyltransferase"/>
</dbReference>
<evidence type="ECO:0000313" key="2">
    <source>
        <dbReference type="EMBL" id="SKA21144.1"/>
    </source>
</evidence>
<dbReference type="STRING" id="1365950.SAMN05428963_10891"/>
<organism evidence="2 3">
    <name type="scientific">Consotaella salsifontis</name>
    <dbReference type="NCBI Taxonomy" id="1365950"/>
    <lineage>
        <taxon>Bacteria</taxon>
        <taxon>Pseudomonadati</taxon>
        <taxon>Pseudomonadota</taxon>
        <taxon>Alphaproteobacteria</taxon>
        <taxon>Hyphomicrobiales</taxon>
        <taxon>Aurantimonadaceae</taxon>
        <taxon>Consotaella</taxon>
    </lineage>
</organism>
<dbReference type="InterPro" id="IPR000182">
    <property type="entry name" value="GNAT_dom"/>
</dbReference>
<keyword evidence="3" id="KW-1185">Reference proteome</keyword>
<dbReference type="SUPFAM" id="SSF55729">
    <property type="entry name" value="Acyl-CoA N-acyltransferases (Nat)"/>
    <property type="match status" value="1"/>
</dbReference>
<dbReference type="AlphaFoldDB" id="A0A1T4RYQ4"/>
<gene>
    <name evidence="2" type="ORF">SAMN05428963_10891</name>
</gene>
<evidence type="ECO:0000313" key="3">
    <source>
        <dbReference type="Proteomes" id="UP000190135"/>
    </source>
</evidence>